<dbReference type="Proteomes" id="UP000516057">
    <property type="component" value="Chromosome"/>
</dbReference>
<dbReference type="RefSeq" id="WP_187737043.1">
    <property type="nucleotide sequence ID" value="NZ_CP060790.1"/>
</dbReference>
<reference evidence="1 2" key="1">
    <citation type="submission" date="2020-08" db="EMBL/GenBank/DDBJ databases">
        <title>Genome sequence of Acidovorax monticola KACC 19171T.</title>
        <authorList>
            <person name="Hyun D.-W."/>
            <person name="Bae J.-W."/>
        </authorList>
    </citation>
    <scope>NUCLEOTIDE SEQUENCE [LARGE SCALE GENOMIC DNA]</scope>
    <source>
        <strain evidence="1 2">KACC 19171</strain>
    </source>
</reference>
<evidence type="ECO:0000313" key="1">
    <source>
        <dbReference type="EMBL" id="QNP60062.1"/>
    </source>
</evidence>
<sequence>MNQIVSARLMQLVKLVQAGHESGKGGHRASVDSVRLITGTKNAILGRDKELSS</sequence>
<name>A0A7H0HHP6_9BURK</name>
<keyword evidence="2" id="KW-1185">Reference proteome</keyword>
<dbReference type="KEGG" id="amon:H9L24_03835"/>
<organism evidence="1 2">
    <name type="scientific">Paenacidovorax monticola</name>
    <dbReference type="NCBI Taxonomy" id="1926868"/>
    <lineage>
        <taxon>Bacteria</taxon>
        <taxon>Pseudomonadati</taxon>
        <taxon>Pseudomonadota</taxon>
        <taxon>Betaproteobacteria</taxon>
        <taxon>Burkholderiales</taxon>
        <taxon>Comamonadaceae</taxon>
        <taxon>Paenacidovorax</taxon>
    </lineage>
</organism>
<proteinExistence type="predicted"/>
<dbReference type="AlphaFoldDB" id="A0A7H0HHP6"/>
<dbReference type="EMBL" id="CP060790">
    <property type="protein sequence ID" value="QNP60062.1"/>
    <property type="molecule type" value="Genomic_DNA"/>
</dbReference>
<protein>
    <submittedName>
        <fullName evidence="1">Uncharacterized protein</fullName>
    </submittedName>
</protein>
<evidence type="ECO:0000313" key="2">
    <source>
        <dbReference type="Proteomes" id="UP000516057"/>
    </source>
</evidence>
<accession>A0A7H0HHP6</accession>
<gene>
    <name evidence="1" type="ORF">H9L24_03835</name>
</gene>